<accession>A0AAW1MVF5</accession>
<dbReference type="AlphaFoldDB" id="A0AAW1MVF5"/>
<proteinExistence type="predicted"/>
<protein>
    <submittedName>
        <fullName evidence="1">Uncharacterized protein</fullName>
    </submittedName>
</protein>
<name>A0AAW1MVF5_SAPOF</name>
<comment type="caution">
    <text evidence="1">The sequence shown here is derived from an EMBL/GenBank/DDBJ whole genome shotgun (WGS) entry which is preliminary data.</text>
</comment>
<gene>
    <name evidence="1" type="ORF">RND81_02G174600</name>
</gene>
<keyword evidence="2" id="KW-1185">Reference proteome</keyword>
<evidence type="ECO:0000313" key="1">
    <source>
        <dbReference type="EMBL" id="KAK9750116.1"/>
    </source>
</evidence>
<organism evidence="1 2">
    <name type="scientific">Saponaria officinalis</name>
    <name type="common">Common soapwort</name>
    <name type="synonym">Lychnis saponaria</name>
    <dbReference type="NCBI Taxonomy" id="3572"/>
    <lineage>
        <taxon>Eukaryota</taxon>
        <taxon>Viridiplantae</taxon>
        <taxon>Streptophyta</taxon>
        <taxon>Embryophyta</taxon>
        <taxon>Tracheophyta</taxon>
        <taxon>Spermatophyta</taxon>
        <taxon>Magnoliopsida</taxon>
        <taxon>eudicotyledons</taxon>
        <taxon>Gunneridae</taxon>
        <taxon>Pentapetalae</taxon>
        <taxon>Caryophyllales</taxon>
        <taxon>Caryophyllaceae</taxon>
        <taxon>Caryophylleae</taxon>
        <taxon>Saponaria</taxon>
    </lineage>
</organism>
<dbReference type="EMBL" id="JBDFQZ010000002">
    <property type="protein sequence ID" value="KAK9750116.1"/>
    <property type="molecule type" value="Genomic_DNA"/>
</dbReference>
<evidence type="ECO:0000313" key="2">
    <source>
        <dbReference type="Proteomes" id="UP001443914"/>
    </source>
</evidence>
<dbReference type="Proteomes" id="UP001443914">
    <property type="component" value="Unassembled WGS sequence"/>
</dbReference>
<sequence>MSHMEIITYGSDQIIDPHQHINKRRHSFTCSPFPVPPSLVQRKPRTTTCVATAATPSSPPSPPKTLTVLRTSPVTGYTPGATTNNLIEALKYSEQILWLVCNSQNGKNILFSISQGAFLKPHDYLFIDFVDICYFSRCSLYTNLASMRVNVTPTVINSVDLVLTKAFGKVRELNHGGHGKQIIEKRFVQIGFECAA</sequence>
<reference evidence="1" key="1">
    <citation type="submission" date="2024-03" db="EMBL/GenBank/DDBJ databases">
        <title>WGS assembly of Saponaria officinalis var. Norfolk2.</title>
        <authorList>
            <person name="Jenkins J."/>
            <person name="Shu S."/>
            <person name="Grimwood J."/>
            <person name="Barry K."/>
            <person name="Goodstein D."/>
            <person name="Schmutz J."/>
            <person name="Leebens-Mack J."/>
            <person name="Osbourn A."/>
        </authorList>
    </citation>
    <scope>NUCLEOTIDE SEQUENCE [LARGE SCALE GENOMIC DNA]</scope>
    <source>
        <strain evidence="1">JIC</strain>
    </source>
</reference>